<comment type="caution">
    <text evidence="2">The sequence shown here is derived from an EMBL/GenBank/DDBJ whole genome shotgun (WGS) entry which is preliminary data.</text>
</comment>
<dbReference type="Proteomes" id="UP000193104">
    <property type="component" value="Unassembled WGS sequence"/>
</dbReference>
<dbReference type="Gene3D" id="1.10.260.40">
    <property type="entry name" value="lambda repressor-like DNA-binding domains"/>
    <property type="match status" value="1"/>
</dbReference>
<dbReference type="Pfam" id="PF01381">
    <property type="entry name" value="HTH_3"/>
    <property type="match status" value="1"/>
</dbReference>
<evidence type="ECO:0000313" key="3">
    <source>
        <dbReference type="Proteomes" id="UP000193104"/>
    </source>
</evidence>
<dbReference type="STRING" id="1076551.HA48_12095"/>
<dbReference type="EMBL" id="MLFS01000031">
    <property type="protein sequence ID" value="ORM72931.1"/>
    <property type="molecule type" value="Genomic_DNA"/>
</dbReference>
<dbReference type="InterPro" id="IPR001387">
    <property type="entry name" value="Cro/C1-type_HTH"/>
</dbReference>
<accession>A0A1X1D8U3</accession>
<dbReference type="CDD" id="cd00093">
    <property type="entry name" value="HTH_XRE"/>
    <property type="match status" value="1"/>
</dbReference>
<sequence>MMKSMTPFEREALLLALLRQSIEEKAGHGQLLMQLRKQVLGFSQDRYAALAGISRRTLSDIEQDKESVTLSMLNRAFRPLGLEIGLLPQQSHMRQMLLAQLAQQDASHDHP</sequence>
<dbReference type="RefSeq" id="WP_128601566.1">
    <property type="nucleotide sequence ID" value="NZ_MLFS01000031.1"/>
</dbReference>
<gene>
    <name evidence="2" type="ORF">HA48_12095</name>
</gene>
<protein>
    <submittedName>
        <fullName evidence="2">Transcriptional regulator</fullName>
    </submittedName>
</protein>
<proteinExistence type="predicted"/>
<dbReference type="GO" id="GO:0003677">
    <property type="term" value="F:DNA binding"/>
    <property type="evidence" value="ECO:0007669"/>
    <property type="project" value="InterPro"/>
</dbReference>
<dbReference type="PROSITE" id="PS50943">
    <property type="entry name" value="HTH_CROC1"/>
    <property type="match status" value="1"/>
</dbReference>
<dbReference type="InterPro" id="IPR010982">
    <property type="entry name" value="Lambda_DNA-bd_dom_sf"/>
</dbReference>
<dbReference type="SUPFAM" id="SSF47413">
    <property type="entry name" value="lambda repressor-like DNA-binding domains"/>
    <property type="match status" value="1"/>
</dbReference>
<evidence type="ECO:0000259" key="1">
    <source>
        <dbReference type="PROSITE" id="PS50943"/>
    </source>
</evidence>
<feature type="domain" description="HTH cro/C1-type" evidence="1">
    <location>
        <begin position="32"/>
        <end position="87"/>
    </location>
</feature>
<organism evidence="2 3">
    <name type="scientific">Pantoea wallisii</name>
    <dbReference type="NCBI Taxonomy" id="1076551"/>
    <lineage>
        <taxon>Bacteria</taxon>
        <taxon>Pseudomonadati</taxon>
        <taxon>Pseudomonadota</taxon>
        <taxon>Gammaproteobacteria</taxon>
        <taxon>Enterobacterales</taxon>
        <taxon>Erwiniaceae</taxon>
        <taxon>Pantoea</taxon>
    </lineage>
</organism>
<keyword evidence="3" id="KW-1185">Reference proteome</keyword>
<dbReference type="OrthoDB" id="6240846at2"/>
<name>A0A1X1D8U3_9GAMM</name>
<dbReference type="SMART" id="SM00530">
    <property type="entry name" value="HTH_XRE"/>
    <property type="match status" value="1"/>
</dbReference>
<dbReference type="AlphaFoldDB" id="A0A1X1D8U3"/>
<reference evidence="2 3" key="1">
    <citation type="journal article" date="2017" name="Antonie Van Leeuwenhoek">
        <title>Phylogenomic resolution of the bacterial genus Pantoea and its relationship with Erwinia and Tatumella.</title>
        <authorList>
            <person name="Palmer M."/>
            <person name="Steenkamp E.T."/>
            <person name="Coetzee M.P."/>
            <person name="Chan W.Y."/>
            <person name="van Zyl E."/>
            <person name="De Maayer P."/>
            <person name="Coutinho T.A."/>
            <person name="Blom J."/>
            <person name="Smits T.H."/>
            <person name="Duffy B."/>
            <person name="Venter S.N."/>
        </authorList>
    </citation>
    <scope>NUCLEOTIDE SEQUENCE [LARGE SCALE GENOMIC DNA]</scope>
    <source>
        <strain evidence="2 3">LMG 26277</strain>
    </source>
</reference>
<evidence type="ECO:0000313" key="2">
    <source>
        <dbReference type="EMBL" id="ORM72931.1"/>
    </source>
</evidence>